<dbReference type="AlphaFoldDB" id="A0A7G9Z1R5"/>
<name>A0A7G9Z1R5_9EURY</name>
<sequence>MFTDFVNDVEKIIKKEFTVHKLHWSNVAASQRVPQFRNNVPNNDVICYQGHGGPDSWGPLSTMDFPENPSATPPIPQINFGSTNPLVLGLACLTGSYEDHTANAPCVFDGGDDNIAEAFFDRGAAVYIGSTDVSPIWHNCEAGKAFFEKWWKPYTTVGRALTDLKRDRWSHGTMWQFWVTEYNLYGDPKFGAAHPGTAAALSQKTSLEPVASIDVVVPDYEVTPRDGVDYVKIPGGDILLEEGEYQIPYYSVSIEYPTGHKVQDVVLTDRSGMVTDTGLNISTTTNLIAFLSNNSNPVSDVDGGWVPARGDHRWELLENPDGTSTLVIMMYPFHYNPLTTDVRFYRNYSFDISYTVSPVAITTLTTDRNEYPQGDTVMVDIGLNNSGEPQDIVFSASVERYGSGEIASGLLLRTLKEFTGLASFSPQWNSSGVEPGYYFVEVTLKDTSGDVLDRKTEMFRLGISSGEIASFTATPECFDIGDEVEIEMVFENNGTVNITGTAVIRVLNSTGDATEEFRHNVTNLTPSGSVSFSDIWDTSWTEAGSSYRIIGYVLYDSRSSDPATVTVQNMIMGDLDGDSEVTTADAAIALELAARGEYDPSADVDCDEQVTALDSLMILQAAAGNIELEGCESS</sequence>
<dbReference type="InterPro" id="IPR029030">
    <property type="entry name" value="Caspase-like_dom_sf"/>
</dbReference>
<evidence type="ECO:0000259" key="1">
    <source>
        <dbReference type="Pfam" id="PF01364"/>
    </source>
</evidence>
<evidence type="ECO:0000313" key="2">
    <source>
        <dbReference type="EMBL" id="QNO54199.1"/>
    </source>
</evidence>
<dbReference type="GO" id="GO:0006508">
    <property type="term" value="P:proteolysis"/>
    <property type="evidence" value="ECO:0007669"/>
    <property type="project" value="InterPro"/>
</dbReference>
<gene>
    <name evidence="2" type="ORF">PCEKAPCC_00003</name>
</gene>
<dbReference type="InterPro" id="IPR036439">
    <property type="entry name" value="Dockerin_dom_sf"/>
</dbReference>
<dbReference type="Gene3D" id="1.10.1330.10">
    <property type="entry name" value="Dockerin domain"/>
    <property type="match status" value="1"/>
</dbReference>
<organism evidence="2">
    <name type="scientific">Candidatus Methanophaga sp. ANME-1 ERB7</name>
    <dbReference type="NCBI Taxonomy" id="2759913"/>
    <lineage>
        <taxon>Archaea</taxon>
        <taxon>Methanobacteriati</taxon>
        <taxon>Methanobacteriota</taxon>
        <taxon>Stenosarchaea group</taxon>
        <taxon>Methanomicrobia</taxon>
        <taxon>Candidatus Methanophagales</taxon>
        <taxon>Candidatus Methanophagaceae</taxon>
        <taxon>Candidatus Methanophaga</taxon>
    </lineage>
</organism>
<dbReference type="InterPro" id="IPR001769">
    <property type="entry name" value="Gingipain"/>
</dbReference>
<dbReference type="EMBL" id="MT631571">
    <property type="protein sequence ID" value="QNO54199.1"/>
    <property type="molecule type" value="Genomic_DNA"/>
</dbReference>
<reference evidence="2" key="1">
    <citation type="submission" date="2020-06" db="EMBL/GenBank/DDBJ databases">
        <title>Unique genomic features of the anaerobic methanotrophic archaea.</title>
        <authorList>
            <person name="Chadwick G.L."/>
            <person name="Skennerton C.T."/>
            <person name="Laso-Perez R."/>
            <person name="Leu A.O."/>
            <person name="Speth D.R."/>
            <person name="Yu H."/>
            <person name="Morgan-Lang C."/>
            <person name="Hatzenpichler R."/>
            <person name="Goudeau D."/>
            <person name="Malmstrom R."/>
            <person name="Brazelton W.J."/>
            <person name="Woyke T."/>
            <person name="Hallam S.J."/>
            <person name="Tyson G.W."/>
            <person name="Wegener G."/>
            <person name="Boetius A."/>
            <person name="Orphan V."/>
        </authorList>
    </citation>
    <scope>NUCLEOTIDE SEQUENCE</scope>
</reference>
<dbReference type="Gene3D" id="2.60.40.3800">
    <property type="match status" value="1"/>
</dbReference>
<protein>
    <recommendedName>
        <fullName evidence="1">Gingipain domain-containing protein</fullName>
    </recommendedName>
</protein>
<proteinExistence type="predicted"/>
<dbReference type="Gene3D" id="3.40.50.1460">
    <property type="match status" value="1"/>
</dbReference>
<dbReference type="Pfam" id="PF01364">
    <property type="entry name" value="Peptidase_C25"/>
    <property type="match status" value="1"/>
</dbReference>
<dbReference type="InterPro" id="IPR038490">
    <property type="entry name" value="Gingipain_propep_sf"/>
</dbReference>
<dbReference type="GO" id="GO:0008234">
    <property type="term" value="F:cysteine-type peptidase activity"/>
    <property type="evidence" value="ECO:0007669"/>
    <property type="project" value="InterPro"/>
</dbReference>
<dbReference type="SUPFAM" id="SSF63446">
    <property type="entry name" value="Type I dockerin domain"/>
    <property type="match status" value="1"/>
</dbReference>
<feature type="domain" description="Gingipain" evidence="1">
    <location>
        <begin position="7"/>
        <end position="189"/>
    </location>
</feature>
<dbReference type="SUPFAM" id="SSF52129">
    <property type="entry name" value="Caspase-like"/>
    <property type="match status" value="1"/>
</dbReference>
<dbReference type="GO" id="GO:0000272">
    <property type="term" value="P:polysaccharide catabolic process"/>
    <property type="evidence" value="ECO:0007669"/>
    <property type="project" value="InterPro"/>
</dbReference>
<accession>A0A7G9Z1R5</accession>